<dbReference type="Pfam" id="PF13714">
    <property type="entry name" value="PEP_mutase"/>
    <property type="match status" value="1"/>
</dbReference>
<keyword evidence="3" id="KW-0670">Pyruvate</keyword>
<evidence type="ECO:0000313" key="2">
    <source>
        <dbReference type="EMBL" id="TMP42130.1"/>
    </source>
</evidence>
<dbReference type="Gene3D" id="3.20.20.60">
    <property type="entry name" value="Phosphoenolpyruvate-binding domains"/>
    <property type="match status" value="1"/>
</dbReference>
<reference evidence="4 5" key="1">
    <citation type="submission" date="2017-12" db="EMBL/GenBank/DDBJ databases">
        <authorList>
            <person name="Paulsen S."/>
            <person name="Gram L.K."/>
        </authorList>
    </citation>
    <scope>NUCLEOTIDE SEQUENCE [LARGE SCALE GENOMIC DNA]</scope>
    <source>
        <strain evidence="3 5">S2231</strain>
        <strain evidence="2 4">S2233</strain>
    </source>
</reference>
<dbReference type="GO" id="GO:0046872">
    <property type="term" value="F:metal ion binding"/>
    <property type="evidence" value="ECO:0007669"/>
    <property type="project" value="UniProtKB-KW"/>
</dbReference>
<dbReference type="CDD" id="cd00377">
    <property type="entry name" value="ICL_PEPM"/>
    <property type="match status" value="1"/>
</dbReference>
<keyword evidence="3" id="KW-0456">Lyase</keyword>
<keyword evidence="4" id="KW-1185">Reference proteome</keyword>
<dbReference type="EMBL" id="PNCK01000042">
    <property type="protein sequence ID" value="TMP42130.1"/>
    <property type="molecule type" value="Genomic_DNA"/>
</dbReference>
<protein>
    <submittedName>
        <fullName evidence="3">Isocitrate lyase/phosphoenolpyruvate mutase family protein</fullName>
    </submittedName>
</protein>
<organism evidence="3 5">
    <name type="scientific">Pseudoalteromonas citrea</name>
    <dbReference type="NCBI Taxonomy" id="43655"/>
    <lineage>
        <taxon>Bacteria</taxon>
        <taxon>Pseudomonadati</taxon>
        <taxon>Pseudomonadota</taxon>
        <taxon>Gammaproteobacteria</taxon>
        <taxon>Alteromonadales</taxon>
        <taxon>Pseudoalteromonadaceae</taxon>
        <taxon>Pseudoalteromonas</taxon>
    </lineage>
</organism>
<comment type="caution">
    <text evidence="3">The sequence shown here is derived from an EMBL/GenBank/DDBJ whole genome shotgun (WGS) entry which is preliminary data.</text>
</comment>
<evidence type="ECO:0000313" key="3">
    <source>
        <dbReference type="EMBL" id="TMP62400.1"/>
    </source>
</evidence>
<dbReference type="AlphaFoldDB" id="A0A5S3XX59"/>
<dbReference type="SUPFAM" id="SSF51621">
    <property type="entry name" value="Phosphoenolpyruvate/pyruvate domain"/>
    <property type="match status" value="1"/>
</dbReference>
<dbReference type="InterPro" id="IPR040442">
    <property type="entry name" value="Pyrv_kinase-like_dom_sf"/>
</dbReference>
<gene>
    <name evidence="3" type="ORF">CWB96_01730</name>
    <name evidence="2" type="ORF">CWB97_12335</name>
</gene>
<evidence type="ECO:0000313" key="4">
    <source>
        <dbReference type="Proteomes" id="UP000305730"/>
    </source>
</evidence>
<dbReference type="PANTHER" id="PTHR42905:SF16">
    <property type="entry name" value="CARBOXYPHOSPHONOENOLPYRUVATE PHOSPHONOMUTASE-LIKE PROTEIN (AFU_ORTHOLOGUE AFUA_5G07230)"/>
    <property type="match status" value="1"/>
</dbReference>
<evidence type="ECO:0000313" key="5">
    <source>
        <dbReference type="Proteomes" id="UP000307706"/>
    </source>
</evidence>
<dbReference type="EMBL" id="PNCL01000008">
    <property type="protein sequence ID" value="TMP62400.1"/>
    <property type="molecule type" value="Genomic_DNA"/>
</dbReference>
<proteinExistence type="predicted"/>
<name>A0A5S3XX59_9GAMM</name>
<accession>A0A5S3XX59</accession>
<keyword evidence="1" id="KW-0479">Metal-binding</keyword>
<evidence type="ECO:0000256" key="1">
    <source>
        <dbReference type="ARBA" id="ARBA00022723"/>
    </source>
</evidence>
<reference evidence="3" key="3">
    <citation type="submission" date="2019-09" db="EMBL/GenBank/DDBJ databases">
        <title>Co-occurence of chitin degradation, pigmentation and bioactivity in marine Pseudoalteromonas.</title>
        <authorList>
            <person name="Sonnenschein E.C."/>
            <person name="Bech P.K."/>
        </authorList>
    </citation>
    <scope>NUCLEOTIDE SEQUENCE</scope>
    <source>
        <strain evidence="3">S2231</strain>
    </source>
</reference>
<dbReference type="Proteomes" id="UP000305730">
    <property type="component" value="Unassembled WGS sequence"/>
</dbReference>
<dbReference type="InterPro" id="IPR039556">
    <property type="entry name" value="ICL/PEPM"/>
</dbReference>
<dbReference type="RefSeq" id="WP_138597252.1">
    <property type="nucleotide sequence ID" value="NZ_PNCK01000042.1"/>
</dbReference>
<dbReference type="GO" id="GO:0016829">
    <property type="term" value="F:lyase activity"/>
    <property type="evidence" value="ECO:0007669"/>
    <property type="project" value="UniProtKB-KW"/>
</dbReference>
<dbReference type="InterPro" id="IPR015813">
    <property type="entry name" value="Pyrv/PenolPyrv_kinase-like_dom"/>
</dbReference>
<dbReference type="PANTHER" id="PTHR42905">
    <property type="entry name" value="PHOSPHOENOLPYRUVATE CARBOXYLASE"/>
    <property type="match status" value="1"/>
</dbReference>
<dbReference type="OrthoDB" id="9780430at2"/>
<dbReference type="Proteomes" id="UP000307706">
    <property type="component" value="Unassembled WGS sequence"/>
</dbReference>
<reference evidence="4 5" key="2">
    <citation type="submission" date="2019-06" db="EMBL/GenBank/DDBJ databases">
        <title>Co-occurence of chitin degradation, pigmentation and bioactivity in marine Pseudoalteromonas.</title>
        <authorList>
            <person name="Sonnenschein E.C."/>
            <person name="Bech P.K."/>
        </authorList>
    </citation>
    <scope>NUCLEOTIDE SEQUENCE [LARGE SCALE GENOMIC DNA]</scope>
    <source>
        <strain evidence="5">S2231</strain>
        <strain evidence="2 4">S2233</strain>
    </source>
</reference>
<sequence length="255" mass="27990">MLVNTFRAFHTTSTPLLLANVWDVPSAKISQKNGFKAIGTSSAALAATLGYEDGEELPFSELLFMIDKIASAVSIPLTVDIEAGYSDVPEETFEHIKSLVKLGVVGINIEDSKVLDGERSLINADKFASFLSVIKGHLYKNNIDVFINVRTDTFLLNVKKTIAETKNRITQYQAAGADGIFIPCITNDTDIKAAVSHTNLPVNVMCMPELANFTDLTDLGVSRISMGNFIHQQQLQHFENTLIDIQATDSFNTLF</sequence>